<dbReference type="Proteomes" id="UP000186583">
    <property type="component" value="Unassembled WGS sequence"/>
</dbReference>
<accession>A0A1Q8RPV1</accession>
<keyword evidence="2 6" id="KW-0812">Transmembrane</keyword>
<dbReference type="InterPro" id="IPR052337">
    <property type="entry name" value="SAT4-like"/>
</dbReference>
<comment type="similarity">
    <text evidence="5">Belongs to the SAT4 family.</text>
</comment>
<dbReference type="PANTHER" id="PTHR33048:SF108">
    <property type="entry name" value="INTEGRAL MEMBRANE PROTEIN"/>
    <property type="match status" value="1"/>
</dbReference>
<keyword evidence="4 6" id="KW-0472">Membrane</keyword>
<protein>
    <recommendedName>
        <fullName evidence="7">Rhodopsin domain-containing protein</fullName>
    </recommendedName>
</protein>
<feature type="transmembrane region" description="Helical" evidence="6">
    <location>
        <begin position="94"/>
        <end position="117"/>
    </location>
</feature>
<keyword evidence="9" id="KW-1185">Reference proteome</keyword>
<evidence type="ECO:0000313" key="9">
    <source>
        <dbReference type="Proteomes" id="UP000186583"/>
    </source>
</evidence>
<feature type="transmembrane region" description="Helical" evidence="6">
    <location>
        <begin position="138"/>
        <end position="160"/>
    </location>
</feature>
<dbReference type="OrthoDB" id="4682787at2759"/>
<evidence type="ECO:0000256" key="2">
    <source>
        <dbReference type="ARBA" id="ARBA00022692"/>
    </source>
</evidence>
<evidence type="ECO:0000256" key="3">
    <source>
        <dbReference type="ARBA" id="ARBA00022989"/>
    </source>
</evidence>
<dbReference type="STRING" id="708187.A0A1Q8RPV1"/>
<dbReference type="AlphaFoldDB" id="A0A1Q8RPV1"/>
<proteinExistence type="inferred from homology"/>
<sequence>MAERIGPVGAAPAPPDRVPNFEHPDEDGRTNILLGIAVMAGLTTVSFGLRSFAKTKWLYIGSIIYCPAAYFTKVTLLLLEARVFSVYEKVAKGIHVFIIVLLVLYAPIMFTKAFFCSPIAAAWDSDVQPSKCLNQRKVFIADMCLGLVVDLVILILPLLLVRSLQMPLRTKVKVVTLLGAGGAATGVSTFRLYKAILFVEPSDATAGFVLLDLTT</sequence>
<feature type="transmembrane region" description="Helical" evidence="6">
    <location>
        <begin position="172"/>
        <end position="193"/>
    </location>
</feature>
<name>A0A1Q8RPV1_9PEZI</name>
<evidence type="ECO:0000313" key="8">
    <source>
        <dbReference type="EMBL" id="OLN86366.1"/>
    </source>
</evidence>
<feature type="transmembrane region" description="Helical" evidence="6">
    <location>
        <begin position="57"/>
        <end position="79"/>
    </location>
</feature>
<feature type="domain" description="Rhodopsin" evidence="7">
    <location>
        <begin position="53"/>
        <end position="207"/>
    </location>
</feature>
<dbReference type="EMBL" id="MPGH01000130">
    <property type="protein sequence ID" value="OLN86366.1"/>
    <property type="molecule type" value="Genomic_DNA"/>
</dbReference>
<gene>
    <name evidence="8" type="ORF">CCHL11_06424</name>
</gene>
<feature type="transmembrane region" description="Helical" evidence="6">
    <location>
        <begin position="32"/>
        <end position="50"/>
    </location>
</feature>
<evidence type="ECO:0000256" key="5">
    <source>
        <dbReference type="ARBA" id="ARBA00038359"/>
    </source>
</evidence>
<evidence type="ECO:0000256" key="4">
    <source>
        <dbReference type="ARBA" id="ARBA00023136"/>
    </source>
</evidence>
<keyword evidence="3 6" id="KW-1133">Transmembrane helix</keyword>
<dbReference type="GO" id="GO:0016020">
    <property type="term" value="C:membrane"/>
    <property type="evidence" value="ECO:0007669"/>
    <property type="project" value="UniProtKB-SubCell"/>
</dbReference>
<dbReference type="PANTHER" id="PTHR33048">
    <property type="entry name" value="PTH11-LIKE INTEGRAL MEMBRANE PROTEIN (AFU_ORTHOLOGUE AFUA_5G11245)"/>
    <property type="match status" value="1"/>
</dbReference>
<evidence type="ECO:0000256" key="6">
    <source>
        <dbReference type="SAM" id="Phobius"/>
    </source>
</evidence>
<dbReference type="InterPro" id="IPR049326">
    <property type="entry name" value="Rhodopsin_dom_fungi"/>
</dbReference>
<comment type="subcellular location">
    <subcellularLocation>
        <location evidence="1">Membrane</location>
        <topology evidence="1">Multi-pass membrane protein</topology>
    </subcellularLocation>
</comment>
<dbReference type="Pfam" id="PF20684">
    <property type="entry name" value="Fung_rhodopsin"/>
    <property type="match status" value="1"/>
</dbReference>
<reference evidence="8 9" key="1">
    <citation type="submission" date="2016-11" db="EMBL/GenBank/DDBJ databases">
        <title>Draft Genome Assembly of Colletotrichum chlorophyti a pathogen of herbaceous plants.</title>
        <authorList>
            <person name="Gan P."/>
            <person name="Narusaka M."/>
            <person name="Tsushima A."/>
            <person name="Narusaka Y."/>
            <person name="Takano Y."/>
            <person name="Shirasu K."/>
        </authorList>
    </citation>
    <scope>NUCLEOTIDE SEQUENCE [LARGE SCALE GENOMIC DNA]</scope>
    <source>
        <strain evidence="8 9">NTL11</strain>
    </source>
</reference>
<organism evidence="8 9">
    <name type="scientific">Colletotrichum chlorophyti</name>
    <dbReference type="NCBI Taxonomy" id="708187"/>
    <lineage>
        <taxon>Eukaryota</taxon>
        <taxon>Fungi</taxon>
        <taxon>Dikarya</taxon>
        <taxon>Ascomycota</taxon>
        <taxon>Pezizomycotina</taxon>
        <taxon>Sordariomycetes</taxon>
        <taxon>Hypocreomycetidae</taxon>
        <taxon>Glomerellales</taxon>
        <taxon>Glomerellaceae</taxon>
        <taxon>Colletotrichum</taxon>
    </lineage>
</organism>
<evidence type="ECO:0000256" key="1">
    <source>
        <dbReference type="ARBA" id="ARBA00004141"/>
    </source>
</evidence>
<evidence type="ECO:0000259" key="7">
    <source>
        <dbReference type="Pfam" id="PF20684"/>
    </source>
</evidence>
<comment type="caution">
    <text evidence="8">The sequence shown here is derived from an EMBL/GenBank/DDBJ whole genome shotgun (WGS) entry which is preliminary data.</text>
</comment>